<dbReference type="Proteomes" id="UP001629432">
    <property type="component" value="Unassembled WGS sequence"/>
</dbReference>
<dbReference type="Gene3D" id="1.10.10.1100">
    <property type="entry name" value="BFD-like [2Fe-2S]-binding domain"/>
    <property type="match status" value="1"/>
</dbReference>
<dbReference type="InterPro" id="IPR017896">
    <property type="entry name" value="4Fe4S_Fe-S-bd"/>
</dbReference>
<gene>
    <name evidence="5" type="ORF">PQQ63_31115</name>
</gene>
<evidence type="ECO:0000256" key="2">
    <source>
        <dbReference type="ARBA" id="ARBA00023004"/>
    </source>
</evidence>
<evidence type="ECO:0000256" key="3">
    <source>
        <dbReference type="ARBA" id="ARBA00023014"/>
    </source>
</evidence>
<feature type="domain" description="4Fe-4S ferredoxin-type" evidence="4">
    <location>
        <begin position="37"/>
        <end position="65"/>
    </location>
</feature>
<reference evidence="5 6" key="1">
    <citation type="journal article" date="2024" name="Chem. Sci.">
        <title>Discovery of megapolipeptins by genome mining of a Burkholderiales bacteria collection.</title>
        <authorList>
            <person name="Paulo B.S."/>
            <person name="Recchia M.J.J."/>
            <person name="Lee S."/>
            <person name="Fergusson C.H."/>
            <person name="Romanowski S.B."/>
            <person name="Hernandez A."/>
            <person name="Krull N."/>
            <person name="Liu D.Y."/>
            <person name="Cavanagh H."/>
            <person name="Bos A."/>
            <person name="Gray C.A."/>
            <person name="Murphy B.T."/>
            <person name="Linington R.G."/>
            <person name="Eustaquio A.S."/>
        </authorList>
    </citation>
    <scope>NUCLEOTIDE SEQUENCE [LARGE SCALE GENOMIC DNA]</scope>
    <source>
        <strain evidence="5 6">RL17-338-BIC-A</strain>
    </source>
</reference>
<sequence length="214" mass="23155">MLVVDHVVAVDEIKCIGCKACDRVCPTGAIVTVDRIARVDEPLCTGCDKCVDACVDHGAITLLPLATARTLRTDFRTCDPVALEALCRTAQLDPDDSVCPCTGTKAREIAAAILNGAHTVEAVTLQTGVRGACSIWCSSPTVRLLEIAGFPPAIEEKDWRLYPDGVDPKMSLSGISEEIAARYPEYHLVENRQVLATEGRVDLPFFPSIMRKTK</sequence>
<comment type="caution">
    <text evidence="5">The sequence shown here is derived from an EMBL/GenBank/DDBJ whole genome shotgun (WGS) entry which is preliminary data.</text>
</comment>
<dbReference type="PROSITE" id="PS00198">
    <property type="entry name" value="4FE4S_FER_1"/>
    <property type="match status" value="1"/>
</dbReference>
<dbReference type="Pfam" id="PF13237">
    <property type="entry name" value="Fer4_10"/>
    <property type="match status" value="1"/>
</dbReference>
<evidence type="ECO:0000313" key="5">
    <source>
        <dbReference type="EMBL" id="MFM0641157.1"/>
    </source>
</evidence>
<feature type="domain" description="4Fe-4S ferredoxin-type" evidence="4">
    <location>
        <begin position="6"/>
        <end position="35"/>
    </location>
</feature>
<dbReference type="InterPro" id="IPR007419">
    <property type="entry name" value="BFD-like_2Fe2S-bd_dom"/>
</dbReference>
<dbReference type="InterPro" id="IPR017900">
    <property type="entry name" value="4Fe4S_Fe_S_CS"/>
</dbReference>
<name>A0ABW9E1Q3_9BURK</name>
<keyword evidence="2" id="KW-0408">Iron</keyword>
<dbReference type="EMBL" id="JAQQCF010000036">
    <property type="protein sequence ID" value="MFM0641157.1"/>
    <property type="molecule type" value="Genomic_DNA"/>
</dbReference>
<evidence type="ECO:0000313" key="6">
    <source>
        <dbReference type="Proteomes" id="UP001629432"/>
    </source>
</evidence>
<dbReference type="Pfam" id="PF04324">
    <property type="entry name" value="Fer2_BFD"/>
    <property type="match status" value="1"/>
</dbReference>
<accession>A0ABW9E1Q3</accession>
<dbReference type="InterPro" id="IPR041854">
    <property type="entry name" value="BFD-like_2Fe2S-bd_dom_sf"/>
</dbReference>
<protein>
    <submittedName>
        <fullName evidence="5">4Fe-4S binding protein</fullName>
    </submittedName>
</protein>
<keyword evidence="1" id="KW-0479">Metal-binding</keyword>
<keyword evidence="6" id="KW-1185">Reference proteome</keyword>
<organism evidence="5 6">
    <name type="scientific">Paraburkholderia metrosideri</name>
    <dbReference type="NCBI Taxonomy" id="580937"/>
    <lineage>
        <taxon>Bacteria</taxon>
        <taxon>Pseudomonadati</taxon>
        <taxon>Pseudomonadota</taxon>
        <taxon>Betaproteobacteria</taxon>
        <taxon>Burkholderiales</taxon>
        <taxon>Burkholderiaceae</taxon>
        <taxon>Paraburkholderia</taxon>
    </lineage>
</organism>
<evidence type="ECO:0000259" key="4">
    <source>
        <dbReference type="PROSITE" id="PS51379"/>
    </source>
</evidence>
<dbReference type="RefSeq" id="WP_408339743.1">
    <property type="nucleotide sequence ID" value="NZ_JAQQCF010000036.1"/>
</dbReference>
<keyword evidence="3" id="KW-0411">Iron-sulfur</keyword>
<proteinExistence type="predicted"/>
<evidence type="ECO:0000256" key="1">
    <source>
        <dbReference type="ARBA" id="ARBA00022723"/>
    </source>
</evidence>
<dbReference type="Gene3D" id="3.30.70.20">
    <property type="match status" value="1"/>
</dbReference>
<dbReference type="PROSITE" id="PS51379">
    <property type="entry name" value="4FE4S_FER_2"/>
    <property type="match status" value="2"/>
</dbReference>
<dbReference type="SUPFAM" id="SSF54862">
    <property type="entry name" value="4Fe-4S ferredoxins"/>
    <property type="match status" value="1"/>
</dbReference>